<reference evidence="2 3" key="1">
    <citation type="journal article" date="2020" name="Int. J. Syst. Evol. Microbiol.">
        <title>Reclassification of Streptomyces castelarensis and Streptomyces sporoclivatus as later heterotypic synonyms of Streptomyces antimycoticus.</title>
        <authorList>
            <person name="Komaki H."/>
            <person name="Tamura T."/>
        </authorList>
    </citation>
    <scope>NUCLEOTIDE SEQUENCE [LARGE SCALE GENOMIC DNA]</scope>
    <source>
        <strain evidence="2 3">NBRC 13459</strain>
    </source>
</reference>
<organism evidence="2 3">
    <name type="scientific">Streptomyces violaceusniger</name>
    <dbReference type="NCBI Taxonomy" id="68280"/>
    <lineage>
        <taxon>Bacteria</taxon>
        <taxon>Bacillati</taxon>
        <taxon>Actinomycetota</taxon>
        <taxon>Actinomycetes</taxon>
        <taxon>Kitasatosporales</taxon>
        <taxon>Streptomycetaceae</taxon>
        <taxon>Streptomyces</taxon>
        <taxon>Streptomyces violaceusniger group</taxon>
    </lineage>
</organism>
<dbReference type="EMBL" id="BJHW01000001">
    <property type="protein sequence ID" value="GDY57777.1"/>
    <property type="molecule type" value="Genomic_DNA"/>
</dbReference>
<accession>A0A4D4LH43</accession>
<keyword evidence="3" id="KW-1185">Reference proteome</keyword>
<dbReference type="Proteomes" id="UP000301309">
    <property type="component" value="Unassembled WGS sequence"/>
</dbReference>
<evidence type="ECO:0000256" key="1">
    <source>
        <dbReference type="SAM" id="MobiDB-lite"/>
    </source>
</evidence>
<evidence type="ECO:0000313" key="2">
    <source>
        <dbReference type="EMBL" id="GDY57777.1"/>
    </source>
</evidence>
<sequence length="62" mass="6323">MTRHTTHVGSGGAGGVRHGNLPRTALTALAPSVWGTTYVVTTELLPEGHPLFAGSCGRCPPA</sequence>
<gene>
    <name evidence="2" type="ORF">SVIO_084000</name>
</gene>
<feature type="region of interest" description="Disordered" evidence="1">
    <location>
        <begin position="1"/>
        <end position="21"/>
    </location>
</feature>
<evidence type="ECO:0000313" key="3">
    <source>
        <dbReference type="Proteomes" id="UP000301309"/>
    </source>
</evidence>
<proteinExistence type="predicted"/>
<name>A0A4D4LH43_STRVO</name>
<dbReference type="AlphaFoldDB" id="A0A4D4LH43"/>
<protein>
    <submittedName>
        <fullName evidence="2">Uncharacterized protein</fullName>
    </submittedName>
</protein>
<comment type="caution">
    <text evidence="2">The sequence shown here is derived from an EMBL/GenBank/DDBJ whole genome shotgun (WGS) entry which is preliminary data.</text>
</comment>